<evidence type="ECO:0000313" key="3">
    <source>
        <dbReference type="EMBL" id="ORY98936.1"/>
    </source>
</evidence>
<dbReference type="Gene3D" id="3.40.250.10">
    <property type="entry name" value="Rhodanese-like domain"/>
    <property type="match status" value="1"/>
</dbReference>
<dbReference type="Proteomes" id="UP000242180">
    <property type="component" value="Unassembled WGS sequence"/>
</dbReference>
<feature type="region of interest" description="Disordered" evidence="1">
    <location>
        <begin position="148"/>
        <end position="168"/>
    </location>
</feature>
<dbReference type="PANTHER" id="PTHR10828">
    <property type="entry name" value="M-PHASE INDUCER PHOSPHATASE DUAL SPECIFICITY PHOSPHATASE CDC25"/>
    <property type="match status" value="1"/>
</dbReference>
<name>A0A1X2HK11_SYNRA</name>
<comment type="caution">
    <text evidence="3">The sequence shown here is derived from an EMBL/GenBank/DDBJ whole genome shotgun (WGS) entry which is preliminary data.</text>
</comment>
<evidence type="ECO:0000313" key="4">
    <source>
        <dbReference type="Proteomes" id="UP000242180"/>
    </source>
</evidence>
<dbReference type="SUPFAM" id="SSF52821">
    <property type="entry name" value="Rhodanese/Cell cycle control phosphatase"/>
    <property type="match status" value="1"/>
</dbReference>
<dbReference type="GO" id="GO:0005737">
    <property type="term" value="C:cytoplasm"/>
    <property type="evidence" value="ECO:0007669"/>
    <property type="project" value="TreeGrafter"/>
</dbReference>
<reference evidence="3 4" key="1">
    <citation type="submission" date="2016-07" db="EMBL/GenBank/DDBJ databases">
        <title>Pervasive Adenine N6-methylation of Active Genes in Fungi.</title>
        <authorList>
            <consortium name="DOE Joint Genome Institute"/>
            <person name="Mondo S.J."/>
            <person name="Dannebaum R.O."/>
            <person name="Kuo R.C."/>
            <person name="Labutti K."/>
            <person name="Haridas S."/>
            <person name="Kuo A."/>
            <person name="Salamov A."/>
            <person name="Ahrendt S.R."/>
            <person name="Lipzen A."/>
            <person name="Sullivan W."/>
            <person name="Andreopoulos W.B."/>
            <person name="Clum A."/>
            <person name="Lindquist E."/>
            <person name="Daum C."/>
            <person name="Ramamoorthy G.K."/>
            <person name="Gryganskyi A."/>
            <person name="Culley D."/>
            <person name="Magnuson J.K."/>
            <person name="James T.Y."/>
            <person name="O'Malley M.A."/>
            <person name="Stajich J.E."/>
            <person name="Spatafora J.W."/>
            <person name="Visel A."/>
            <person name="Grigoriev I.V."/>
        </authorList>
    </citation>
    <scope>NUCLEOTIDE SEQUENCE [LARGE SCALE GENOMIC DNA]</scope>
    <source>
        <strain evidence="3 4">NRRL 2496</strain>
    </source>
</reference>
<dbReference type="InterPro" id="IPR036873">
    <property type="entry name" value="Rhodanese-like_dom_sf"/>
</dbReference>
<dbReference type="FunCoup" id="A0A1X2HK11">
    <property type="interactions" value="327"/>
</dbReference>
<dbReference type="Pfam" id="PF00581">
    <property type="entry name" value="Rhodanese"/>
    <property type="match status" value="1"/>
</dbReference>
<accession>A0A1X2HK11</accession>
<dbReference type="GO" id="GO:0005634">
    <property type="term" value="C:nucleus"/>
    <property type="evidence" value="ECO:0007669"/>
    <property type="project" value="TreeGrafter"/>
</dbReference>
<evidence type="ECO:0000259" key="2">
    <source>
        <dbReference type="PROSITE" id="PS50206"/>
    </source>
</evidence>
<proteinExistence type="predicted"/>
<keyword evidence="4" id="KW-1185">Reference proteome</keyword>
<dbReference type="PANTHER" id="PTHR10828:SF38">
    <property type="entry name" value="ARSENICAL-RESISTANCE PROTEIN 2-RELATED"/>
    <property type="match status" value="1"/>
</dbReference>
<dbReference type="OMA" id="RGGFTQW"/>
<sequence length="168" mass="19368">MQRVLFTRRLFMSFAATFTEPEELAALIRDKSKIPGKDYVVIDVRDKDFPGGNVPGAVNVPAHTIIDQGNALIEQYRDVPRVFFHCALSQQRGPKSARIYRELRHHLGIRDEQKVTVLRGGFDGWHAKYARERDLLENYEPAIWGLPELDEQEETEEDNPFLKGIPKH</sequence>
<dbReference type="STRING" id="13706.A0A1X2HK11"/>
<organism evidence="3 4">
    <name type="scientific">Syncephalastrum racemosum</name>
    <name type="common">Filamentous fungus</name>
    <dbReference type="NCBI Taxonomy" id="13706"/>
    <lineage>
        <taxon>Eukaryota</taxon>
        <taxon>Fungi</taxon>
        <taxon>Fungi incertae sedis</taxon>
        <taxon>Mucoromycota</taxon>
        <taxon>Mucoromycotina</taxon>
        <taxon>Mucoromycetes</taxon>
        <taxon>Mucorales</taxon>
        <taxon>Syncephalastraceae</taxon>
        <taxon>Syncephalastrum</taxon>
    </lineage>
</organism>
<dbReference type="InParanoid" id="A0A1X2HK11"/>
<dbReference type="OrthoDB" id="102559at2759"/>
<feature type="compositionally biased region" description="Acidic residues" evidence="1">
    <location>
        <begin position="148"/>
        <end position="159"/>
    </location>
</feature>
<feature type="domain" description="Rhodanese" evidence="2">
    <location>
        <begin position="35"/>
        <end position="134"/>
    </location>
</feature>
<dbReference type="EMBL" id="MCGN01000003">
    <property type="protein sequence ID" value="ORY98936.1"/>
    <property type="molecule type" value="Genomic_DNA"/>
</dbReference>
<dbReference type="PROSITE" id="PS50206">
    <property type="entry name" value="RHODANESE_3"/>
    <property type="match status" value="1"/>
</dbReference>
<dbReference type="SMART" id="SM00450">
    <property type="entry name" value="RHOD"/>
    <property type="match status" value="1"/>
</dbReference>
<gene>
    <name evidence="3" type="ORF">BCR43DRAFT_488450</name>
</gene>
<protein>
    <submittedName>
        <fullName evidence="3">Rhodanese-like domain-containing protein</fullName>
    </submittedName>
</protein>
<dbReference type="GO" id="GO:0004725">
    <property type="term" value="F:protein tyrosine phosphatase activity"/>
    <property type="evidence" value="ECO:0007669"/>
    <property type="project" value="TreeGrafter"/>
</dbReference>
<dbReference type="AlphaFoldDB" id="A0A1X2HK11"/>
<evidence type="ECO:0000256" key="1">
    <source>
        <dbReference type="SAM" id="MobiDB-lite"/>
    </source>
</evidence>
<dbReference type="InterPro" id="IPR001763">
    <property type="entry name" value="Rhodanese-like_dom"/>
</dbReference>